<dbReference type="Pfam" id="PF13191">
    <property type="entry name" value="AAA_16"/>
    <property type="match status" value="1"/>
</dbReference>
<dbReference type="EMBL" id="VUMI01000039">
    <property type="protein sequence ID" value="MSS90517.1"/>
    <property type="molecule type" value="Genomic_DNA"/>
</dbReference>
<protein>
    <submittedName>
        <fullName evidence="2">ATP-binding protein</fullName>
    </submittedName>
</protein>
<keyword evidence="2" id="KW-0067">ATP-binding</keyword>
<reference evidence="2 3" key="1">
    <citation type="submission" date="2019-08" db="EMBL/GenBank/DDBJ databases">
        <title>In-depth cultivation of the pig gut microbiome towards novel bacterial diversity and tailored functional studies.</title>
        <authorList>
            <person name="Wylensek D."/>
            <person name="Hitch T.C.A."/>
            <person name="Clavel T."/>
        </authorList>
    </citation>
    <scope>NUCLEOTIDE SEQUENCE [LARGE SCALE GENOMIC DNA]</scope>
    <source>
        <strain evidence="2 3">WCA-389-WT-23B</strain>
    </source>
</reference>
<dbReference type="Gene3D" id="3.40.50.300">
    <property type="entry name" value="P-loop containing nucleotide triphosphate hydrolases"/>
    <property type="match status" value="1"/>
</dbReference>
<dbReference type="PANTHER" id="PTHR34301">
    <property type="entry name" value="DNA-BINDING PROTEIN-RELATED"/>
    <property type="match status" value="1"/>
</dbReference>
<keyword evidence="3" id="KW-1185">Reference proteome</keyword>
<sequence length="398" mass="45423">MFKVNPYRPGAGLMPTYLAGRDEEINNVEQMFQALILNIPMQSVIFSGLRGVGKTVLINKLQKIAEVKGIFCKHIEVESRNDFISQIAACSQMFLREISTKEKVKNLVKKSLDAIKSLVISFDPDGSTFSLSIQDRELYKSNNLTQSLTDVFTSVGEMAYETETPICFFIDEIQYMRTEELGALIAALHRANQLGYPIMIIGAGLPKIYKMLSDEKTYSERLFIYKEIDSLTFKQAENAIIEPARPFKVTYTEDAVKKIIEITKGYPFFIQQFCQLVYQNTDTNYIGINEVNDTVDLYYKTLDSGFFKVRYEKCSDGDKKFIFAMVKCGELPCTISNISKQLGKRGKSLSPARAQLINKGIIYPVKYSELDFTVPDFSGFIQRLEEYKEWCKSKNKMV</sequence>
<feature type="domain" description="Orc1-like AAA ATPase" evidence="1">
    <location>
        <begin position="18"/>
        <end position="201"/>
    </location>
</feature>
<name>A0A6N7WJ44_9FIRM</name>
<evidence type="ECO:0000313" key="2">
    <source>
        <dbReference type="EMBL" id="MSS90517.1"/>
    </source>
</evidence>
<comment type="caution">
    <text evidence="2">The sequence shown here is derived from an EMBL/GenBank/DDBJ whole genome shotgun (WGS) entry which is preliminary data.</text>
</comment>
<organism evidence="2 3">
    <name type="scientific">Eisenbergiella porci</name>
    <dbReference type="NCBI Taxonomy" id="2652274"/>
    <lineage>
        <taxon>Bacteria</taxon>
        <taxon>Bacillati</taxon>
        <taxon>Bacillota</taxon>
        <taxon>Clostridia</taxon>
        <taxon>Lachnospirales</taxon>
        <taxon>Lachnospiraceae</taxon>
        <taxon>Eisenbergiella</taxon>
    </lineage>
</organism>
<dbReference type="SUPFAM" id="SSF52540">
    <property type="entry name" value="P-loop containing nucleoside triphosphate hydrolases"/>
    <property type="match status" value="1"/>
</dbReference>
<dbReference type="RefSeq" id="WP_154466990.1">
    <property type="nucleotide sequence ID" value="NZ_JAXDZL010000049.1"/>
</dbReference>
<proteinExistence type="predicted"/>
<dbReference type="InterPro" id="IPR041664">
    <property type="entry name" value="AAA_16"/>
</dbReference>
<dbReference type="GeneID" id="86055363"/>
<dbReference type="InterPro" id="IPR027417">
    <property type="entry name" value="P-loop_NTPase"/>
</dbReference>
<accession>A0A6N7WJ44</accession>
<evidence type="ECO:0000313" key="3">
    <source>
        <dbReference type="Proteomes" id="UP000436047"/>
    </source>
</evidence>
<keyword evidence="2" id="KW-0547">Nucleotide-binding</keyword>
<dbReference type="Proteomes" id="UP000436047">
    <property type="component" value="Unassembled WGS sequence"/>
</dbReference>
<dbReference type="PANTHER" id="PTHR34301:SF8">
    <property type="entry name" value="ATPASE DOMAIN-CONTAINING PROTEIN"/>
    <property type="match status" value="1"/>
</dbReference>
<dbReference type="GO" id="GO:0005524">
    <property type="term" value="F:ATP binding"/>
    <property type="evidence" value="ECO:0007669"/>
    <property type="project" value="UniProtKB-KW"/>
</dbReference>
<gene>
    <name evidence="2" type="ORF">FYJ45_20210</name>
</gene>
<evidence type="ECO:0000259" key="1">
    <source>
        <dbReference type="Pfam" id="PF13191"/>
    </source>
</evidence>
<dbReference type="AlphaFoldDB" id="A0A6N7WJ44"/>